<dbReference type="AlphaFoldDB" id="A0A9D4UPW6"/>
<proteinExistence type="predicted"/>
<gene>
    <name evidence="2" type="ORF">GOP47_0013908</name>
</gene>
<organism evidence="2 3">
    <name type="scientific">Adiantum capillus-veneris</name>
    <name type="common">Maidenhair fern</name>
    <dbReference type="NCBI Taxonomy" id="13818"/>
    <lineage>
        <taxon>Eukaryota</taxon>
        <taxon>Viridiplantae</taxon>
        <taxon>Streptophyta</taxon>
        <taxon>Embryophyta</taxon>
        <taxon>Tracheophyta</taxon>
        <taxon>Polypodiopsida</taxon>
        <taxon>Polypodiidae</taxon>
        <taxon>Polypodiales</taxon>
        <taxon>Pteridineae</taxon>
        <taxon>Pteridaceae</taxon>
        <taxon>Vittarioideae</taxon>
        <taxon>Adiantum</taxon>
    </lineage>
</organism>
<feature type="transmembrane region" description="Helical" evidence="1">
    <location>
        <begin position="17"/>
        <end position="37"/>
    </location>
</feature>
<keyword evidence="1" id="KW-0812">Transmembrane</keyword>
<evidence type="ECO:0000313" key="2">
    <source>
        <dbReference type="EMBL" id="KAI5071657.1"/>
    </source>
</evidence>
<dbReference type="EMBL" id="JABFUD020000013">
    <property type="protein sequence ID" value="KAI5071657.1"/>
    <property type="molecule type" value="Genomic_DNA"/>
</dbReference>
<dbReference type="Proteomes" id="UP000886520">
    <property type="component" value="Chromosome 13"/>
</dbReference>
<evidence type="ECO:0000256" key="1">
    <source>
        <dbReference type="SAM" id="Phobius"/>
    </source>
</evidence>
<keyword evidence="3" id="KW-1185">Reference proteome</keyword>
<accession>A0A9D4UPW6</accession>
<name>A0A9D4UPW6_ADICA</name>
<comment type="caution">
    <text evidence="2">The sequence shown here is derived from an EMBL/GenBank/DDBJ whole genome shotgun (WGS) entry which is preliminary data.</text>
</comment>
<keyword evidence="1" id="KW-1133">Transmembrane helix</keyword>
<sequence length="73" mass="7553">TLSFDGAGTSDCVVPSALAFTGFCTTFTLVTSFFVLAPSFFKGILPFFFGGSQIGSSSLCARVTHLLSTTSLA</sequence>
<feature type="non-terminal residue" evidence="2">
    <location>
        <position position="1"/>
    </location>
</feature>
<protein>
    <submittedName>
        <fullName evidence="2">Uncharacterized protein</fullName>
    </submittedName>
</protein>
<evidence type="ECO:0000313" key="3">
    <source>
        <dbReference type="Proteomes" id="UP000886520"/>
    </source>
</evidence>
<reference evidence="2" key="1">
    <citation type="submission" date="2021-01" db="EMBL/GenBank/DDBJ databases">
        <title>Adiantum capillus-veneris genome.</title>
        <authorList>
            <person name="Fang Y."/>
            <person name="Liao Q."/>
        </authorList>
    </citation>
    <scope>NUCLEOTIDE SEQUENCE</scope>
    <source>
        <strain evidence="2">H3</strain>
        <tissue evidence="2">Leaf</tissue>
    </source>
</reference>
<keyword evidence="1" id="KW-0472">Membrane</keyword>